<dbReference type="GO" id="GO:0070822">
    <property type="term" value="C:Sin3-type complex"/>
    <property type="evidence" value="ECO:0007669"/>
    <property type="project" value="TreeGrafter"/>
</dbReference>
<evidence type="ECO:0000256" key="4">
    <source>
        <dbReference type="PROSITE-ProRule" id="PRU00810"/>
    </source>
</evidence>
<feature type="compositionally biased region" description="Polar residues" evidence="5">
    <location>
        <begin position="237"/>
        <end position="250"/>
    </location>
</feature>
<evidence type="ECO:0000313" key="7">
    <source>
        <dbReference type="EMBL" id="ORX66870.1"/>
    </source>
</evidence>
<accession>A0A1Y1W025</accession>
<feature type="region of interest" description="Disordered" evidence="5">
    <location>
        <begin position="1063"/>
        <end position="1147"/>
    </location>
</feature>
<feature type="compositionally biased region" description="Gly residues" evidence="5">
    <location>
        <begin position="522"/>
        <end position="535"/>
    </location>
</feature>
<keyword evidence="3 4" id="KW-0539">Nucleus</keyword>
<evidence type="ECO:0000256" key="3">
    <source>
        <dbReference type="ARBA" id="ARBA00023242"/>
    </source>
</evidence>
<feature type="region of interest" description="Disordered" evidence="5">
    <location>
        <begin position="21"/>
        <end position="94"/>
    </location>
</feature>
<dbReference type="PANTHER" id="PTHR12346:SF0">
    <property type="entry name" value="SIN3A, ISOFORM G"/>
    <property type="match status" value="1"/>
</dbReference>
<dbReference type="EMBL" id="MCFD01000014">
    <property type="protein sequence ID" value="ORX66870.1"/>
    <property type="molecule type" value="Genomic_DNA"/>
</dbReference>
<dbReference type="SMART" id="SM00761">
    <property type="entry name" value="HDAC_interact"/>
    <property type="match status" value="1"/>
</dbReference>
<dbReference type="GO" id="GO:0003714">
    <property type="term" value="F:transcription corepressor activity"/>
    <property type="evidence" value="ECO:0007669"/>
    <property type="project" value="InterPro"/>
</dbReference>
<feature type="region of interest" description="Disordered" evidence="5">
    <location>
        <begin position="595"/>
        <end position="637"/>
    </location>
</feature>
<feature type="compositionally biased region" description="Basic and acidic residues" evidence="5">
    <location>
        <begin position="33"/>
        <end position="47"/>
    </location>
</feature>
<dbReference type="InterPro" id="IPR003822">
    <property type="entry name" value="PAH"/>
</dbReference>
<feature type="compositionally biased region" description="Polar residues" evidence="5">
    <location>
        <begin position="382"/>
        <end position="402"/>
    </location>
</feature>
<dbReference type="InterPro" id="IPR036600">
    <property type="entry name" value="PAH_sf"/>
</dbReference>
<dbReference type="GeneID" id="63808131"/>
<dbReference type="OrthoDB" id="10265969at2759"/>
<sequence>MIRQPPAAISIANKDVEELAALQSQSNTTPIRRPAELPRDGHREERIPTPTHDAPGAHWPCEQIRKPRLAVIGEPQTGRAGEPGQPGSDLALAQHSSSPDTLAVLRTSSRPSKVLQGQALLPSLPPISNTYARSPSFTSTQASAIPRHEEHTWRADAYASGSQSQVQSGARISTPAGGIVSPSARAPSSAQMPLPQQASSVPPGKQMQSPMVQRTASVQNSPIPPMVQASPRAPAMSTPQASSGATFSVVSRQPSSTAAASAVSTNTGNGPAAAVTRVAPSVSAPSGNRKHSSCAASATSGAAADAAGRPLNVRDALSYLDMVKSQFQDRPEVYNQFLDIMKDFKSHTIDTPGVIERGFNTFLPPGYRIDVSDDPNEGVRVTTPSGSPQSPLAASHSQSHQYGAQRGPSREQYLSRQGSASASGTTQQHAHPQTSLAAYGGSGAAVSGNGAQAAAAARAPSQFNHAINYPDHYKEFLEILQTYQKESRPIQDVYSQVQVLFASAPDLLDEFKQFLPDTSESGGQGAGGGIIGGHGSAASPAAGHARSGSSLLQGQQGVAGRAGGDAVASSRLPPVGNFTPTGALAEWLTRQAAGGAAASGTGRKRRNVMGSGNAQVPGATASKRRNKGSKHESNALPVPMGDAAAAGLYGQAMPDAAMIQMPQNPATATSDELVFFERVKRFIGQPATYNEFLKLLNMYNQEVLDAKGLMDRAASFIGDDRELMAWFKQFVGYDERQQSVEDSRSSDEAIMESLLGPEPQAYLTPEDAAKTLRPVRQKADLTNCKSYGPSYRLLPPSATQAKCSGRDAMCYEVLNDKWASHPTWASEDTDFMHHKKNCYEDGLFRTEEDRHEMDIEIDTNLSQIEKMDPEQAMQLTLPENFWGMSEALPRRALRKVYDSHRALEIIKAMHTHPSVAIPIVVKRLKQKDEEWRRQRRECSKAWRESDAKNFYKALDHQGLTFKSTDRKNISPKHLVQEIETRRREQQNLADEGGARAQSRKVASALRHRYQLEYKFTEPTVIADVINAILAHVGKPNSQFVASEKESMEKLFQELFDGLLGVEKSADDSSTEKQQQQQQKSSSAVTNGASSASPSPGADSGKANGKGGDKGNDSDGVAMDVDGAKEEGKPQQASEEGGSKPSTPGLISSRSWIQLGTNGKRNAAAEAEAEAAKQASGSKSVSRAFYTNSNYYVFLRLFQILYDRFNVLREIGPECQKKAQYEQQMASAASKLGMRPQPSALQAFDLQTTDYYTVFLDLVDQYLQGQLETSQFDEAMRVMYNTSAYRILTVDKVVQAIAKNMQHLISDSKCVDILELFTTLPAVHEQSPLRSHIAYRMKVETLVGADDHVFRVDYIYDARTMTIQLLRREDITLDEAVTEEERWAYYVDSYVLFEPTEGVPRLQQARARPYLPRHLHADEREYVVSSRSNLEIKIAVNTYKLCFLTGTEDIYINHTRRAVLADDAAKRAYAEQWAGRTERWQSWVAREHEASGAELVEWWK</sequence>
<feature type="region of interest" description="Disordered" evidence="5">
    <location>
        <begin position="125"/>
        <end position="250"/>
    </location>
</feature>
<dbReference type="FunFam" id="1.20.1160.11:FF:000002">
    <property type="entry name" value="Paired amphipathic helix protein SIN3"/>
    <property type="match status" value="1"/>
</dbReference>
<dbReference type="SUPFAM" id="SSF47762">
    <property type="entry name" value="PAH2 domain"/>
    <property type="match status" value="3"/>
</dbReference>
<proteinExistence type="predicted"/>
<dbReference type="Pfam" id="PF16879">
    <property type="entry name" value="Sin3a_C"/>
    <property type="match status" value="1"/>
</dbReference>
<evidence type="ECO:0000313" key="8">
    <source>
        <dbReference type="Proteomes" id="UP000193922"/>
    </source>
</evidence>
<organism evidence="7 8">
    <name type="scientific">Linderina pennispora</name>
    <dbReference type="NCBI Taxonomy" id="61395"/>
    <lineage>
        <taxon>Eukaryota</taxon>
        <taxon>Fungi</taxon>
        <taxon>Fungi incertae sedis</taxon>
        <taxon>Zoopagomycota</taxon>
        <taxon>Kickxellomycotina</taxon>
        <taxon>Kickxellomycetes</taxon>
        <taxon>Kickxellales</taxon>
        <taxon>Kickxellaceae</taxon>
        <taxon>Linderina</taxon>
    </lineage>
</organism>
<evidence type="ECO:0000256" key="2">
    <source>
        <dbReference type="ARBA" id="ARBA00022491"/>
    </source>
</evidence>
<feature type="compositionally biased region" description="Polar residues" evidence="5">
    <location>
        <begin position="412"/>
        <end position="433"/>
    </location>
</feature>
<gene>
    <name evidence="7" type="ORF">DL89DRAFT_324795</name>
</gene>
<dbReference type="Pfam" id="PF02671">
    <property type="entry name" value="PAH"/>
    <property type="match status" value="3"/>
</dbReference>
<protein>
    <recommendedName>
        <fullName evidence="6">Histone deacetylase interacting domain-containing protein</fullName>
    </recommendedName>
</protein>
<feature type="domain" description="Histone deacetylase interacting" evidence="6">
    <location>
        <begin position="783"/>
        <end position="884"/>
    </location>
</feature>
<dbReference type="RefSeq" id="XP_040740829.1">
    <property type="nucleotide sequence ID" value="XM_040891483.1"/>
</dbReference>
<feature type="compositionally biased region" description="Polar residues" evidence="5">
    <location>
        <begin position="126"/>
        <end position="143"/>
    </location>
</feature>
<feature type="compositionally biased region" description="Low complexity" evidence="5">
    <location>
        <begin position="1072"/>
        <end position="1102"/>
    </location>
</feature>
<keyword evidence="2" id="KW-0678">Repressor</keyword>
<dbReference type="InterPro" id="IPR013194">
    <property type="entry name" value="HDAC_interact_dom"/>
</dbReference>
<evidence type="ECO:0000259" key="6">
    <source>
        <dbReference type="SMART" id="SM00761"/>
    </source>
</evidence>
<keyword evidence="8" id="KW-1185">Reference proteome</keyword>
<dbReference type="PANTHER" id="PTHR12346">
    <property type="entry name" value="SIN3B-RELATED"/>
    <property type="match status" value="1"/>
</dbReference>
<comment type="subcellular location">
    <subcellularLocation>
        <location evidence="1 4">Nucleus</location>
    </subcellularLocation>
</comment>
<dbReference type="Gene3D" id="1.20.1160.11">
    <property type="entry name" value="Paired amphipathic helix"/>
    <property type="match status" value="3"/>
</dbReference>
<feature type="compositionally biased region" description="Polar residues" evidence="5">
    <location>
        <begin position="186"/>
        <end position="221"/>
    </location>
</feature>
<reference evidence="7 8" key="1">
    <citation type="submission" date="2016-07" db="EMBL/GenBank/DDBJ databases">
        <title>Pervasive Adenine N6-methylation of Active Genes in Fungi.</title>
        <authorList>
            <consortium name="DOE Joint Genome Institute"/>
            <person name="Mondo S.J."/>
            <person name="Dannebaum R.O."/>
            <person name="Kuo R.C."/>
            <person name="Labutti K."/>
            <person name="Haridas S."/>
            <person name="Kuo A."/>
            <person name="Salamov A."/>
            <person name="Ahrendt S.R."/>
            <person name="Lipzen A."/>
            <person name="Sullivan W."/>
            <person name="Andreopoulos W.B."/>
            <person name="Clum A."/>
            <person name="Lindquist E."/>
            <person name="Daum C."/>
            <person name="Ramamoorthy G.K."/>
            <person name="Gryganskyi A."/>
            <person name="Culley D."/>
            <person name="Magnuson J.K."/>
            <person name="James T.Y."/>
            <person name="O'Malley M.A."/>
            <person name="Stajich J.E."/>
            <person name="Spatafora J.W."/>
            <person name="Visel A."/>
            <person name="Grigoriev I.V."/>
        </authorList>
    </citation>
    <scope>NUCLEOTIDE SEQUENCE [LARGE SCALE GENOMIC DNA]</scope>
    <source>
        <strain evidence="7 8">ATCC 12442</strain>
    </source>
</reference>
<dbReference type="InterPro" id="IPR039774">
    <property type="entry name" value="Sin3-like"/>
</dbReference>
<feature type="compositionally biased region" description="Low complexity" evidence="5">
    <location>
        <begin position="536"/>
        <end position="571"/>
    </location>
</feature>
<feature type="region of interest" description="Disordered" evidence="5">
    <location>
        <begin position="365"/>
        <end position="433"/>
    </location>
</feature>
<dbReference type="GO" id="GO:0000122">
    <property type="term" value="P:negative regulation of transcription by RNA polymerase II"/>
    <property type="evidence" value="ECO:0007669"/>
    <property type="project" value="TreeGrafter"/>
</dbReference>
<dbReference type="InterPro" id="IPR031693">
    <property type="entry name" value="Sin3_C"/>
</dbReference>
<evidence type="ECO:0000256" key="1">
    <source>
        <dbReference type="ARBA" id="ARBA00004123"/>
    </source>
</evidence>
<comment type="caution">
    <text evidence="7">The sequence shown here is derived from an EMBL/GenBank/DDBJ whole genome shotgun (WGS) entry which is preliminary data.</text>
</comment>
<feature type="region of interest" description="Disordered" evidence="5">
    <location>
        <begin position="515"/>
        <end position="575"/>
    </location>
</feature>
<dbReference type="Pfam" id="PF08295">
    <property type="entry name" value="Sin3_corepress"/>
    <property type="match status" value="1"/>
</dbReference>
<dbReference type="STRING" id="61395.A0A1Y1W025"/>
<evidence type="ECO:0000256" key="5">
    <source>
        <dbReference type="SAM" id="MobiDB-lite"/>
    </source>
</evidence>
<dbReference type="Proteomes" id="UP000193922">
    <property type="component" value="Unassembled WGS sequence"/>
</dbReference>
<dbReference type="PROSITE" id="PS51477">
    <property type="entry name" value="PAH"/>
    <property type="match status" value="3"/>
</dbReference>
<feature type="compositionally biased region" description="Low complexity" evidence="5">
    <location>
        <begin position="160"/>
        <end position="169"/>
    </location>
</feature>
<name>A0A1Y1W025_9FUNG</name>